<evidence type="ECO:0000313" key="1">
    <source>
        <dbReference type="EMBL" id="MDR7090121.1"/>
    </source>
</evidence>
<dbReference type="EMBL" id="JAVDVX010000003">
    <property type="protein sequence ID" value="MDR7090121.1"/>
    <property type="molecule type" value="Genomic_DNA"/>
</dbReference>
<sequence length="293" mass="32837">MTTTKDTVLSACRQLMQPIIGILLRNGVTHKELASICKQLYVQVASEEFGIRGRHTNLSRVAMLTGIDRKEVARIKEAWQNNEQSEQNQQHQDRLTRLLSAWHQDPDFSTADHHPLALTIDGDRHSFAALARRYGGDLPASALLKELKRVGVVADVDGNLDTSEHKVIATKRYFVPAQSDPGALLRAGSVLHDMGATLHHNLYKANQQKQQPLRFERRASNAQMPVETAAAFREFVEQEGQAFLEKIDAWLSAHEHSNPDKITPHLRLGVGTYLFSNPIEPEANEDASNEEDK</sequence>
<protein>
    <submittedName>
        <fullName evidence="1">Uncharacterized protein</fullName>
    </submittedName>
</protein>
<organism evidence="1 2">
    <name type="scientific">Cellvibrio fibrivorans</name>
    <dbReference type="NCBI Taxonomy" id="126350"/>
    <lineage>
        <taxon>Bacteria</taxon>
        <taxon>Pseudomonadati</taxon>
        <taxon>Pseudomonadota</taxon>
        <taxon>Gammaproteobacteria</taxon>
        <taxon>Cellvibrionales</taxon>
        <taxon>Cellvibrionaceae</taxon>
        <taxon>Cellvibrio</taxon>
    </lineage>
</organism>
<gene>
    <name evidence="1" type="ORF">J2X05_002143</name>
</gene>
<name>A0ABU1UY50_9GAMM</name>
<dbReference type="Pfam" id="PF20112">
    <property type="entry name" value="DUF6502"/>
    <property type="match status" value="1"/>
</dbReference>
<dbReference type="RefSeq" id="WP_310072194.1">
    <property type="nucleotide sequence ID" value="NZ_JAVDVX010000003.1"/>
</dbReference>
<reference evidence="1 2" key="1">
    <citation type="submission" date="2023-07" db="EMBL/GenBank/DDBJ databases">
        <title>Sorghum-associated microbial communities from plants grown in Nebraska, USA.</title>
        <authorList>
            <person name="Schachtman D."/>
        </authorList>
    </citation>
    <scope>NUCLEOTIDE SEQUENCE [LARGE SCALE GENOMIC DNA]</scope>
    <source>
        <strain evidence="1 2">BE190</strain>
    </source>
</reference>
<comment type="caution">
    <text evidence="1">The sequence shown here is derived from an EMBL/GenBank/DDBJ whole genome shotgun (WGS) entry which is preliminary data.</text>
</comment>
<dbReference type="Proteomes" id="UP001253595">
    <property type="component" value="Unassembled WGS sequence"/>
</dbReference>
<proteinExistence type="predicted"/>
<accession>A0ABU1UY50</accession>
<evidence type="ECO:0000313" key="2">
    <source>
        <dbReference type="Proteomes" id="UP001253595"/>
    </source>
</evidence>
<dbReference type="InterPro" id="IPR045445">
    <property type="entry name" value="DUF6502"/>
</dbReference>
<keyword evidence="2" id="KW-1185">Reference proteome</keyword>